<organism evidence="9 10">
    <name type="scientific">Paenibacillus contaminans</name>
    <dbReference type="NCBI Taxonomy" id="450362"/>
    <lineage>
        <taxon>Bacteria</taxon>
        <taxon>Bacillati</taxon>
        <taxon>Bacillota</taxon>
        <taxon>Bacilli</taxon>
        <taxon>Bacillales</taxon>
        <taxon>Paenibacillaceae</taxon>
        <taxon>Paenibacillus</taxon>
    </lineage>
</organism>
<feature type="transmembrane region" description="Helical" evidence="7">
    <location>
        <begin position="210"/>
        <end position="233"/>
    </location>
</feature>
<feature type="transmembrane region" description="Helical" evidence="7">
    <location>
        <begin position="12"/>
        <end position="34"/>
    </location>
</feature>
<dbReference type="Pfam" id="PF00528">
    <property type="entry name" value="BPD_transp_1"/>
    <property type="match status" value="1"/>
</dbReference>
<feature type="transmembrane region" description="Helical" evidence="7">
    <location>
        <begin position="164"/>
        <end position="190"/>
    </location>
</feature>
<sequence length="302" mass="33794">MKKKWRSKAKTQQIIFLLLAITPPFGGYLLFTLYPNLVSVYYSLLAWDGISAPKFVGLDNYVTLFQDKYVWRALLHNLFFMAVVPVSVIFISLLLGYLLSNKGYRGTPFFKVLFFFPNVLSTVVIALLWAFIYDGSFGLLNGLLRLLGVPIGNYYWLGEAKTALAAIVPPYVWGGVGLYVIIFMNAMATIPKSLYESAILEGAGHMTRLFRITIPLIMPIIRVSALFLMLGALKGFEKQMILTNGGPSGSTDVIGLYIFNLAFGAEYHNYGYASAVGMFLFVILVVSKLLMDKYLPDRSVEY</sequence>
<protein>
    <submittedName>
        <fullName evidence="9">Sugar ABC transporter permease</fullName>
    </submittedName>
</protein>
<feature type="domain" description="ABC transmembrane type-1" evidence="8">
    <location>
        <begin position="74"/>
        <end position="291"/>
    </location>
</feature>
<name>A0A329M7L5_9BACL</name>
<evidence type="ECO:0000256" key="1">
    <source>
        <dbReference type="ARBA" id="ARBA00004651"/>
    </source>
</evidence>
<dbReference type="PANTHER" id="PTHR30193:SF41">
    <property type="entry name" value="DIACETYLCHITOBIOSE UPTAKE SYSTEM PERMEASE PROTEIN NGCF"/>
    <property type="match status" value="1"/>
</dbReference>
<dbReference type="InterPro" id="IPR000515">
    <property type="entry name" value="MetI-like"/>
</dbReference>
<dbReference type="OrthoDB" id="152280at2"/>
<keyword evidence="3" id="KW-1003">Cell membrane</keyword>
<comment type="caution">
    <text evidence="9">The sequence shown here is derived from an EMBL/GenBank/DDBJ whole genome shotgun (WGS) entry which is preliminary data.</text>
</comment>
<dbReference type="Proteomes" id="UP000250369">
    <property type="component" value="Unassembled WGS sequence"/>
</dbReference>
<dbReference type="InterPro" id="IPR051393">
    <property type="entry name" value="ABC_transporter_permease"/>
</dbReference>
<keyword evidence="6 7" id="KW-0472">Membrane</keyword>
<evidence type="ECO:0000256" key="7">
    <source>
        <dbReference type="RuleBase" id="RU363032"/>
    </source>
</evidence>
<reference evidence="9 10" key="1">
    <citation type="journal article" date="2009" name="Int. J. Syst. Evol. Microbiol.">
        <title>Paenibacillus contaminans sp. nov., isolated from a contaminated laboratory plate.</title>
        <authorList>
            <person name="Chou J.H."/>
            <person name="Lee J.H."/>
            <person name="Lin M.C."/>
            <person name="Chang P.S."/>
            <person name="Arun A.B."/>
            <person name="Young C.C."/>
            <person name="Chen W.M."/>
        </authorList>
    </citation>
    <scope>NUCLEOTIDE SEQUENCE [LARGE SCALE GENOMIC DNA]</scope>
    <source>
        <strain evidence="9 10">CKOBP-6</strain>
    </source>
</reference>
<evidence type="ECO:0000256" key="2">
    <source>
        <dbReference type="ARBA" id="ARBA00022448"/>
    </source>
</evidence>
<keyword evidence="2 7" id="KW-0813">Transport</keyword>
<evidence type="ECO:0000256" key="6">
    <source>
        <dbReference type="ARBA" id="ARBA00023136"/>
    </source>
</evidence>
<evidence type="ECO:0000256" key="5">
    <source>
        <dbReference type="ARBA" id="ARBA00022989"/>
    </source>
</evidence>
<comment type="subcellular location">
    <subcellularLocation>
        <location evidence="1 7">Cell membrane</location>
        <topology evidence="1 7">Multi-pass membrane protein</topology>
    </subcellularLocation>
</comment>
<gene>
    <name evidence="9" type="ORF">DQG23_29085</name>
</gene>
<evidence type="ECO:0000313" key="9">
    <source>
        <dbReference type="EMBL" id="RAV16129.1"/>
    </source>
</evidence>
<feature type="transmembrane region" description="Helical" evidence="7">
    <location>
        <begin position="112"/>
        <end position="132"/>
    </location>
</feature>
<keyword evidence="10" id="KW-1185">Reference proteome</keyword>
<accession>A0A329M7L5</accession>
<dbReference type="InterPro" id="IPR035906">
    <property type="entry name" value="MetI-like_sf"/>
</dbReference>
<feature type="transmembrane region" description="Helical" evidence="7">
    <location>
        <begin position="245"/>
        <end position="264"/>
    </location>
</feature>
<dbReference type="GO" id="GO:0005886">
    <property type="term" value="C:plasma membrane"/>
    <property type="evidence" value="ECO:0007669"/>
    <property type="project" value="UniProtKB-SubCell"/>
</dbReference>
<dbReference type="CDD" id="cd06261">
    <property type="entry name" value="TM_PBP2"/>
    <property type="match status" value="1"/>
</dbReference>
<dbReference type="SUPFAM" id="SSF161098">
    <property type="entry name" value="MetI-like"/>
    <property type="match status" value="1"/>
</dbReference>
<keyword evidence="5 7" id="KW-1133">Transmembrane helix</keyword>
<dbReference type="Gene3D" id="1.10.3720.10">
    <property type="entry name" value="MetI-like"/>
    <property type="match status" value="1"/>
</dbReference>
<keyword evidence="4 7" id="KW-0812">Transmembrane</keyword>
<evidence type="ECO:0000256" key="3">
    <source>
        <dbReference type="ARBA" id="ARBA00022475"/>
    </source>
</evidence>
<feature type="transmembrane region" description="Helical" evidence="7">
    <location>
        <begin position="78"/>
        <end position="100"/>
    </location>
</feature>
<dbReference type="PROSITE" id="PS50928">
    <property type="entry name" value="ABC_TM1"/>
    <property type="match status" value="1"/>
</dbReference>
<dbReference type="EMBL" id="QMFB01000022">
    <property type="protein sequence ID" value="RAV16129.1"/>
    <property type="molecule type" value="Genomic_DNA"/>
</dbReference>
<dbReference type="AlphaFoldDB" id="A0A329M7L5"/>
<evidence type="ECO:0000256" key="4">
    <source>
        <dbReference type="ARBA" id="ARBA00022692"/>
    </source>
</evidence>
<comment type="similarity">
    <text evidence="7">Belongs to the binding-protein-dependent transport system permease family.</text>
</comment>
<evidence type="ECO:0000313" key="10">
    <source>
        <dbReference type="Proteomes" id="UP000250369"/>
    </source>
</evidence>
<feature type="transmembrane region" description="Helical" evidence="7">
    <location>
        <begin position="270"/>
        <end position="291"/>
    </location>
</feature>
<dbReference type="GO" id="GO:0055085">
    <property type="term" value="P:transmembrane transport"/>
    <property type="evidence" value="ECO:0007669"/>
    <property type="project" value="InterPro"/>
</dbReference>
<dbReference type="PANTHER" id="PTHR30193">
    <property type="entry name" value="ABC TRANSPORTER PERMEASE PROTEIN"/>
    <property type="match status" value="1"/>
</dbReference>
<evidence type="ECO:0000259" key="8">
    <source>
        <dbReference type="PROSITE" id="PS50928"/>
    </source>
</evidence>
<proteinExistence type="inferred from homology"/>